<gene>
    <name evidence="3" type="ORF">J5X90_12625</name>
</gene>
<protein>
    <recommendedName>
        <fullName evidence="2">Reverse transcriptase domain-containing protein</fullName>
    </recommendedName>
</protein>
<dbReference type="RefSeq" id="WP_209051503.1">
    <property type="nucleotide sequence ID" value="NZ_CP072425.1"/>
</dbReference>
<name>A0ABX7V7B5_9GAMM</name>
<accession>A0ABX7V7B5</accession>
<keyword evidence="4" id="KW-1185">Reference proteome</keyword>
<dbReference type="Pfam" id="PF00078">
    <property type="entry name" value="RVT_1"/>
    <property type="match status" value="1"/>
</dbReference>
<dbReference type="EMBL" id="CP072425">
    <property type="protein sequence ID" value="QTL34399.1"/>
    <property type="molecule type" value="Genomic_DNA"/>
</dbReference>
<dbReference type="InterPro" id="IPR000477">
    <property type="entry name" value="RT_dom"/>
</dbReference>
<dbReference type="InterPro" id="IPR036526">
    <property type="entry name" value="C-N_Hydrolase_sf"/>
</dbReference>
<evidence type="ECO:0000256" key="1">
    <source>
        <dbReference type="ARBA" id="ARBA00034120"/>
    </source>
</evidence>
<dbReference type="PROSITE" id="PS50878">
    <property type="entry name" value="RT_POL"/>
    <property type="match status" value="1"/>
</dbReference>
<organism evidence="3 4">
    <name type="scientific">Pseudoalteromonas viridis</name>
    <dbReference type="NCBI Taxonomy" id="339617"/>
    <lineage>
        <taxon>Bacteria</taxon>
        <taxon>Pseudomonadati</taxon>
        <taxon>Pseudomonadota</taxon>
        <taxon>Gammaproteobacteria</taxon>
        <taxon>Alteromonadales</taxon>
        <taxon>Pseudoalteromonadaceae</taxon>
        <taxon>Pseudoalteromonas</taxon>
    </lineage>
</organism>
<comment type="similarity">
    <text evidence="1">Belongs to the bacterial reverse transcriptase family.</text>
</comment>
<dbReference type="PANTHER" id="PTHR34047">
    <property type="entry name" value="NUCLEAR INTRON MATURASE 1, MITOCHONDRIAL-RELATED"/>
    <property type="match status" value="1"/>
</dbReference>
<evidence type="ECO:0000259" key="2">
    <source>
        <dbReference type="PROSITE" id="PS50878"/>
    </source>
</evidence>
<dbReference type="InterPro" id="IPR051083">
    <property type="entry name" value="GrpII_Intron_Splice-Mob/Def"/>
</dbReference>
<proteinExistence type="inferred from homology"/>
<reference evidence="3 4" key="1">
    <citation type="submission" date="2021-03" db="EMBL/GenBank/DDBJ databases">
        <title>Complete Genome of Pseudoalteromonas viridis Strain BBR56, a new biocontrol bacterial candidate.</title>
        <authorList>
            <person name="Handayani D.P."/>
            <person name="Isnansetyo A."/>
            <person name="Istiqomah I."/>
            <person name="Jumina J."/>
        </authorList>
    </citation>
    <scope>NUCLEOTIDE SEQUENCE [LARGE SCALE GENOMIC DNA]</scope>
    <source>
        <strain evidence="3 4">BBR56</strain>
    </source>
</reference>
<evidence type="ECO:0000313" key="3">
    <source>
        <dbReference type="EMBL" id="QTL34399.1"/>
    </source>
</evidence>
<dbReference type="SUPFAM" id="SSF56317">
    <property type="entry name" value="Carbon-nitrogen hydrolase"/>
    <property type="match status" value="1"/>
</dbReference>
<sequence length="1231" mass="138807">MKLINEKYRALKPSLDYLTDEVVIAQAWKKTHGYIRSFNWYADTLALDISALTIEENAKIWAKALSDGKPLNDLELVPAAKSEDWAISENGWQFKGDRKDAEGKTKLPIRPLAHLTIRDQTWATAAMMCLADAVETAQGKCEYLPFEKARNKKVYSYGNRLLCDWNKEDKAWFRWGNSETYRKFFTDYQNFLNRPLEIGREVANVSSGNEDVYVVNLDLSKFYNTIDIDILIERLQELAVEFGHELQDDFWNKLRGVFAWKWRPEDIASAKKLNLDDAAIKLGLPQGLVSAGFFANAYLNLFDKEVGSFISKQVDKVTGVTLHDYCRYVDDLRLVVSADNQSISAISKAVNQFIEKKLVSHGGKKLKINDKKTKVNLLSDLDNKGSMANRIKLLQSELSGPTDRDSIDSITGVLENLLTIENESLSFLEDSTPDASLLSIANFDHDIRPDTLKRFAANRLESIVRSKRKMSFDGDESKVTLAEAENELLAKKLIVAWMKDPSLGLVLRKAIEVYPDADLFEPVLESIYQRSSFSNAKKGKDSTTAAMMDYLLADLCRCASDFNGYFQVIKYPAKLEPNSVIELIVRYAQKIIPSAAKSMFVKRQALMLLAVVNKPVLIELGADSIQQSLHKILANNPEEFSSQRAALFEVAGQITGHFDNYASLFIENISPLGDKKLAALAVFAKRGGPFWLALWKQLKKQKLTTLISQLKWAEPAANSLPKPRKQLLSKVITSELNGFRFEHGALKLALGLLDLAVEKPNIVGMPPSSINVAFEGNDTWEKIWKYYIKSIICTTSANVVSRDPRFLIPTWIDATSSSEKAILYWIGSILRASVLGGADYTGTQWKASKVVTYKGLRSSWYKRRMGMIHAPEALIGEYATVSDWFSDLLMRCLQWPGFESSFVKSSDVQLIQDLESFRSCIESRLDKLNELMCRTSELPALPTEVHRPNQCSKGFRIVTVQQILPKTTDFNPSDIELNQPKIRAKHREHLASICSLTLKTLEAKRIADEQDKKPTADLIVFPEVAVHIDDQDLIKRLADKTNAIIFAGLVFTDHKGKLVNIARWFIPDYRESGRQWVIRDQGKHHMNQNEVLLGITSHRPCQHILEVHGHDEGPFRITGSICYDATDIKLAADLRDKTDLFVVAAHNKDVTTFDNMASALQWHMYQHVVICNIGEFGGSTIQAPFKQPYDKLISHVHGVGQISINTADIDLAAFRRKTKTYKEVKAKPAGV</sequence>
<dbReference type="CDD" id="cd01646">
    <property type="entry name" value="RT_Bac_retron_I"/>
    <property type="match status" value="1"/>
</dbReference>
<evidence type="ECO:0000313" key="4">
    <source>
        <dbReference type="Proteomes" id="UP000665025"/>
    </source>
</evidence>
<dbReference type="Gene3D" id="3.60.110.10">
    <property type="entry name" value="Carbon-nitrogen hydrolase"/>
    <property type="match status" value="1"/>
</dbReference>
<dbReference type="Proteomes" id="UP000665025">
    <property type="component" value="Chromosome 1"/>
</dbReference>
<dbReference type="PANTHER" id="PTHR34047:SF8">
    <property type="entry name" value="PROTEIN YKFC"/>
    <property type="match status" value="1"/>
</dbReference>
<feature type="domain" description="Reverse transcriptase" evidence="2">
    <location>
        <begin position="1"/>
        <end position="388"/>
    </location>
</feature>